<gene>
    <name evidence="2" type="ORF">GBAR_LOCUS19115</name>
</gene>
<name>A0AA35SPK5_GEOBA</name>
<keyword evidence="3" id="KW-1185">Reference proteome</keyword>
<feature type="region of interest" description="Disordered" evidence="1">
    <location>
        <begin position="410"/>
        <end position="479"/>
    </location>
</feature>
<evidence type="ECO:0000256" key="1">
    <source>
        <dbReference type="SAM" id="MobiDB-lite"/>
    </source>
</evidence>
<comment type="caution">
    <text evidence="2">The sequence shown here is derived from an EMBL/GenBank/DDBJ whole genome shotgun (WGS) entry which is preliminary data.</text>
</comment>
<feature type="compositionally biased region" description="Low complexity" evidence="1">
    <location>
        <begin position="437"/>
        <end position="446"/>
    </location>
</feature>
<dbReference type="Proteomes" id="UP001174909">
    <property type="component" value="Unassembled WGS sequence"/>
</dbReference>
<sequence length="572" mass="63408">MASNSFSNSSTSTQLWAVNSEGSVYVLQDVGAWLSSVRSNEVLHGAGTTPHADNWTTRDTVDGRFDRVVCGAGGLVCAKRDKILYIRRGVTYDNPLGTAWTKALCDARDLSVGRDCIVRRTSKDQLFMADSLDLSSSGSVFLPHWDSVPSCEAVETHQMFTLDSRDNLFLLSPSSGEVHICPNLTSSPSQDLKWRKLTDGPPAAKNQSLSLLNILGWRKSGSKTNTFTSVTSGDSCLWCLGSDGRDVFQLVLNYGRNSGRKRKSREGEGSSTQLLDIEGSWKRFELPEKDEATVISADWTELDVFYGLVKENRSIVSYAVLQESRAESRYPIQPEPHSDGNQSRYVSCPNPMLRTSAELEKMHCSSHYIHRNPTPRFTPNSPAREDFDVCCEDGDCEFCRSQSTITSGSWLSGIDEEEEEGVLTESSEEGEGGGVTVSGRSSGEEGPPASKKRKSHRSGTAGEGRGKKQKRENGDLCGEEGSLAWKRPRVPVIDQLANVPFMLSSPPQSHFLAQHQVDTEMPMPLDLEDIDKLFSYSFSLEKKVRENQVPKEIDHFTSGYWTVNYPRKPIEE</sequence>
<evidence type="ECO:0000313" key="3">
    <source>
        <dbReference type="Proteomes" id="UP001174909"/>
    </source>
</evidence>
<proteinExistence type="predicted"/>
<evidence type="ECO:0000313" key="2">
    <source>
        <dbReference type="EMBL" id="CAI8033900.1"/>
    </source>
</evidence>
<feature type="compositionally biased region" description="Acidic residues" evidence="1">
    <location>
        <begin position="414"/>
        <end position="431"/>
    </location>
</feature>
<accession>A0AA35SPK5</accession>
<dbReference type="EMBL" id="CASHTH010002702">
    <property type="protein sequence ID" value="CAI8033900.1"/>
    <property type="molecule type" value="Genomic_DNA"/>
</dbReference>
<dbReference type="AlphaFoldDB" id="A0AA35SPK5"/>
<protein>
    <submittedName>
        <fullName evidence="2">Uncharacterized protein</fullName>
    </submittedName>
</protein>
<organism evidence="2 3">
    <name type="scientific">Geodia barretti</name>
    <name type="common">Barrett's horny sponge</name>
    <dbReference type="NCBI Taxonomy" id="519541"/>
    <lineage>
        <taxon>Eukaryota</taxon>
        <taxon>Metazoa</taxon>
        <taxon>Porifera</taxon>
        <taxon>Demospongiae</taxon>
        <taxon>Heteroscleromorpha</taxon>
        <taxon>Tetractinellida</taxon>
        <taxon>Astrophorina</taxon>
        <taxon>Geodiidae</taxon>
        <taxon>Geodia</taxon>
    </lineage>
</organism>
<reference evidence="2" key="1">
    <citation type="submission" date="2023-03" db="EMBL/GenBank/DDBJ databases">
        <authorList>
            <person name="Steffen K."/>
            <person name="Cardenas P."/>
        </authorList>
    </citation>
    <scope>NUCLEOTIDE SEQUENCE</scope>
</reference>